<dbReference type="Pfam" id="PF02518">
    <property type="entry name" value="HATPase_c"/>
    <property type="match status" value="1"/>
</dbReference>
<dbReference type="SUPFAM" id="SSF55874">
    <property type="entry name" value="ATPase domain of HSP90 chaperone/DNA topoisomerase II/histidine kinase"/>
    <property type="match status" value="1"/>
</dbReference>
<feature type="domain" description="Histidine kinase/HSP90-like ATPase" evidence="1">
    <location>
        <begin position="15"/>
        <end position="60"/>
    </location>
</feature>
<accession>A0A084SKA3</accession>
<gene>
    <name evidence="2" type="ORF">Q664_38325</name>
</gene>
<protein>
    <recommendedName>
        <fullName evidence="1">Histidine kinase/HSP90-like ATPase domain-containing protein</fullName>
    </recommendedName>
</protein>
<dbReference type="RefSeq" id="WP_043407179.1">
    <property type="nucleotide sequence ID" value="NZ_JPMI01000274.1"/>
</dbReference>
<dbReference type="InterPro" id="IPR036890">
    <property type="entry name" value="HATPase_C_sf"/>
</dbReference>
<comment type="caution">
    <text evidence="2">The sequence shown here is derived from an EMBL/GenBank/DDBJ whole genome shotgun (WGS) entry which is preliminary data.</text>
</comment>
<dbReference type="AlphaFoldDB" id="A0A084SKA3"/>
<sequence length="76" mass="7835">MRPVTSARCGRTLGALTNALKDGGGHPVSIRVADSGGWARLVVRDEGIGIEPDVLPRRSSGACRSGTTAGWGWGCT</sequence>
<organism evidence="2 3">
    <name type="scientific">Archangium violaceum Cb vi76</name>
    <dbReference type="NCBI Taxonomy" id="1406225"/>
    <lineage>
        <taxon>Bacteria</taxon>
        <taxon>Pseudomonadati</taxon>
        <taxon>Myxococcota</taxon>
        <taxon>Myxococcia</taxon>
        <taxon>Myxococcales</taxon>
        <taxon>Cystobacterineae</taxon>
        <taxon>Archangiaceae</taxon>
        <taxon>Archangium</taxon>
    </lineage>
</organism>
<evidence type="ECO:0000313" key="2">
    <source>
        <dbReference type="EMBL" id="KFA88888.1"/>
    </source>
</evidence>
<proteinExistence type="predicted"/>
<reference evidence="2 3" key="1">
    <citation type="submission" date="2014-07" db="EMBL/GenBank/DDBJ databases">
        <title>Draft Genome Sequence of Gephyronic Acid Producer, Cystobacter violaceus Strain Cb vi76.</title>
        <authorList>
            <person name="Stevens D.C."/>
            <person name="Young J."/>
            <person name="Carmichael R."/>
            <person name="Tan J."/>
            <person name="Taylor R.E."/>
        </authorList>
    </citation>
    <scope>NUCLEOTIDE SEQUENCE [LARGE SCALE GENOMIC DNA]</scope>
    <source>
        <strain evidence="2 3">Cb vi76</strain>
    </source>
</reference>
<dbReference type="EMBL" id="JPMI01000274">
    <property type="protein sequence ID" value="KFA88888.1"/>
    <property type="molecule type" value="Genomic_DNA"/>
</dbReference>
<dbReference type="Gene3D" id="3.30.565.10">
    <property type="entry name" value="Histidine kinase-like ATPase, C-terminal domain"/>
    <property type="match status" value="1"/>
</dbReference>
<name>A0A084SKA3_9BACT</name>
<evidence type="ECO:0000313" key="3">
    <source>
        <dbReference type="Proteomes" id="UP000028547"/>
    </source>
</evidence>
<evidence type="ECO:0000259" key="1">
    <source>
        <dbReference type="Pfam" id="PF02518"/>
    </source>
</evidence>
<dbReference type="Proteomes" id="UP000028547">
    <property type="component" value="Unassembled WGS sequence"/>
</dbReference>
<dbReference type="InterPro" id="IPR003594">
    <property type="entry name" value="HATPase_dom"/>
</dbReference>